<sequence>MRARLLDAAEELFAERGYHGAGIRDITQLAGTRVAAVSDYFGGKENLFREVLLRRLDPINEDRRARLAALPRSGSRAHRLRALVRAFAGPLLVRSGESEGWRNYLRFTAQLAHARLPVQLLVAEEFNAIAAEFIERLRALFPAASEAALHDAYLLMVASTLQTFADVPRIDSITQGRLRSDAFAQRYASLVPFVEGGITRLATDPGQAGGTP</sequence>
<proteinExistence type="predicted"/>
<evidence type="ECO:0000259" key="5">
    <source>
        <dbReference type="PROSITE" id="PS50977"/>
    </source>
</evidence>
<dbReference type="PANTHER" id="PTHR30055">
    <property type="entry name" value="HTH-TYPE TRANSCRIPTIONAL REGULATOR RUTR"/>
    <property type="match status" value="1"/>
</dbReference>
<keyword evidence="3" id="KW-0804">Transcription</keyword>
<dbReference type="PANTHER" id="PTHR30055:SF234">
    <property type="entry name" value="HTH-TYPE TRANSCRIPTIONAL REGULATOR BETI"/>
    <property type="match status" value="1"/>
</dbReference>
<comment type="caution">
    <text evidence="6">The sequence shown here is derived from an EMBL/GenBank/DDBJ whole genome shotgun (WGS) entry which is preliminary data.</text>
</comment>
<evidence type="ECO:0000256" key="2">
    <source>
        <dbReference type="ARBA" id="ARBA00023125"/>
    </source>
</evidence>
<evidence type="ECO:0000256" key="4">
    <source>
        <dbReference type="PROSITE-ProRule" id="PRU00335"/>
    </source>
</evidence>
<feature type="DNA-binding region" description="H-T-H motif" evidence="4">
    <location>
        <begin position="22"/>
        <end position="41"/>
    </location>
</feature>
<keyword evidence="7" id="KW-1185">Reference proteome</keyword>
<keyword evidence="2 4" id="KW-0238">DNA-binding</keyword>
<dbReference type="InterPro" id="IPR050109">
    <property type="entry name" value="HTH-type_TetR-like_transc_reg"/>
</dbReference>
<keyword evidence="1" id="KW-0805">Transcription regulation</keyword>
<evidence type="ECO:0000313" key="7">
    <source>
        <dbReference type="Proteomes" id="UP001183388"/>
    </source>
</evidence>
<dbReference type="Pfam" id="PF17939">
    <property type="entry name" value="TetR_C_30"/>
    <property type="match status" value="1"/>
</dbReference>
<reference evidence="7" key="1">
    <citation type="submission" date="2023-07" db="EMBL/GenBank/DDBJ databases">
        <title>30 novel species of actinomycetes from the DSMZ collection.</title>
        <authorList>
            <person name="Nouioui I."/>
        </authorList>
    </citation>
    <scope>NUCLEOTIDE SEQUENCE [LARGE SCALE GENOMIC DNA]</scope>
    <source>
        <strain evidence="7">DSM 44917</strain>
    </source>
</reference>
<dbReference type="SUPFAM" id="SSF46689">
    <property type="entry name" value="Homeodomain-like"/>
    <property type="match status" value="1"/>
</dbReference>
<dbReference type="EMBL" id="JAVREN010000017">
    <property type="protein sequence ID" value="MDT0307994.1"/>
    <property type="molecule type" value="Genomic_DNA"/>
</dbReference>
<evidence type="ECO:0000256" key="3">
    <source>
        <dbReference type="ARBA" id="ARBA00023163"/>
    </source>
</evidence>
<dbReference type="InterPro" id="IPR036271">
    <property type="entry name" value="Tet_transcr_reg_TetR-rel_C_sf"/>
</dbReference>
<evidence type="ECO:0000256" key="1">
    <source>
        <dbReference type="ARBA" id="ARBA00023015"/>
    </source>
</evidence>
<dbReference type="Proteomes" id="UP001183388">
    <property type="component" value="Unassembled WGS sequence"/>
</dbReference>
<dbReference type="PROSITE" id="PS50977">
    <property type="entry name" value="HTH_TETR_2"/>
    <property type="match status" value="1"/>
</dbReference>
<feature type="domain" description="HTH tetR-type" evidence="5">
    <location>
        <begin position="1"/>
        <end position="59"/>
    </location>
</feature>
<accession>A0ABU2L8V7</accession>
<name>A0ABU2L8V7_9ACTN</name>
<gene>
    <name evidence="6" type="ORF">RM780_13610</name>
</gene>
<dbReference type="Gene3D" id="1.10.357.10">
    <property type="entry name" value="Tetracycline Repressor, domain 2"/>
    <property type="match status" value="1"/>
</dbReference>
<dbReference type="PRINTS" id="PR00455">
    <property type="entry name" value="HTHTETR"/>
</dbReference>
<dbReference type="SUPFAM" id="SSF48498">
    <property type="entry name" value="Tetracyclin repressor-like, C-terminal domain"/>
    <property type="match status" value="1"/>
</dbReference>
<protein>
    <submittedName>
        <fullName evidence="6">TetR/AcrR family transcriptional regulator</fullName>
    </submittedName>
</protein>
<organism evidence="6 7">
    <name type="scientific">Streptomyces boetiae</name>
    <dbReference type="NCBI Taxonomy" id="3075541"/>
    <lineage>
        <taxon>Bacteria</taxon>
        <taxon>Bacillati</taxon>
        <taxon>Actinomycetota</taxon>
        <taxon>Actinomycetes</taxon>
        <taxon>Kitasatosporales</taxon>
        <taxon>Streptomycetaceae</taxon>
        <taxon>Streptomyces</taxon>
    </lineage>
</organism>
<dbReference type="RefSeq" id="WP_311630949.1">
    <property type="nucleotide sequence ID" value="NZ_JAVREN010000017.1"/>
</dbReference>
<dbReference type="InterPro" id="IPR041586">
    <property type="entry name" value="PsrA_TetR_C"/>
</dbReference>
<evidence type="ECO:0000313" key="6">
    <source>
        <dbReference type="EMBL" id="MDT0307994.1"/>
    </source>
</evidence>
<dbReference type="Pfam" id="PF00440">
    <property type="entry name" value="TetR_N"/>
    <property type="match status" value="1"/>
</dbReference>
<dbReference type="InterPro" id="IPR009057">
    <property type="entry name" value="Homeodomain-like_sf"/>
</dbReference>
<dbReference type="InterPro" id="IPR001647">
    <property type="entry name" value="HTH_TetR"/>
</dbReference>